<sequence length="1280" mass="144844">MDRQYSNSTTRTDLERMLSDITAEPKALPLSLLEEITDGFSDKREIGRGGFAVVYKGKLEEGMVVAVKKLSNTFMYEKEFHREVECLIKAKHENIVRFLGYCSDTQGQAGSYGGKFVMANVQQRLLCFEYLPGGTLDGYITGASCGLDWRSRYKIINGICQGLHYLHRNQIVHLDLKPPNILLDGNMIPKITDFGLSRQFDEKQSRAITTKIGGTMGYLAPESFGSREITYRYDIYSLGVIITEILTGKKGYHAVDNVLESWSNTLEESHRDIQLRQVRLCAEIGIECTDFNPAKRPVSTQHIIDRLHEMENTDVYTEASVTRPLTMGASSLPQHGRVETASSVKNHAVLNEPREKCSEDFLFSGSSVFLLDRTMSVLTPEAVHVAVTKIGSILENKAVAVIIAKLCQKVENLNEFPKKLEKIRNYLTTISALISQQIGSTARGTKSWIKHVRKVCHRVEDALDKYSYHVVKIQGESARSSIGSCTKYYAKVFCEIVDEVAEVEEEIQKVLQLLQASILFVPNQLIDVERLRRVVTSWDFVKDDEDLMGTEDNRLSLTRWLHSDCQNGEAVITVCGMGGLGKTALVSQVYERERRRFDAHAWIDVSKNKYPVEVLRTLLSKIGYTDHAPSAYMEAHYLSKLVKADLESRKCLIVFDDVWDIGIYHEMREAFQNLRESRIIITTRNKNVAALAPPTRQLELQPLGKADAFQLFCRRALCSSKCPGSLEKIANSIVDMCGGLPAAILSVGGMLSSKRETQHAWTEIYSQLRSELAKNDNVQAILYVSYCDLPGDIRNCFLYCSLFAEAHPIPRESLVRLWAAEGFAVGEGQITPEDVAEENLMELIRRNMLQVVETDELGNVRTCKMHGIVRDLALSVAKEEMFGSANDSGTMLFMDKETRRLSTCEWEDKGTCRVKFPRLRTIVSPATTIFSSSGMLSSILSDSRYLTVLELQDSGITEVPTSIGNLFNLQYIGLRRTRIKSIPESIEKLSNLQTLDIKQTNIEKLPIGVSKVRKLRHLLADRIENENKSEFRYFVAVQAPIELSNLEELQTLETVQASKDLTEQLKKLTKLRSVWIDNITSRDCADLFATLSNMPLLSSLLLCASDENESLRFETLRPTFTRLQRLIIRGRCTNGTLHCPVFQGRHGRYLKYLALSWCEFSEDPLLQLAPCVPNLTYLSLNRVHTTDTLVISAGCFPVLKILVLKHMPGVNQLKIEHSALPRIQGLYIMWLYKIDQVPAGIESLQTLKKLWMLGLHRDFKTHWEEKGMHQKMQHVPELRV</sequence>
<protein>
    <submittedName>
        <fullName evidence="1">Uncharacterized protein</fullName>
    </submittedName>
</protein>
<name>A0ACD5ZNU5_AVESA</name>
<dbReference type="EnsemblPlants" id="AVESA.00010b.r2.7AG1190160.2">
    <property type="protein sequence ID" value="AVESA.00010b.r2.7AG1190160.2.CDS"/>
    <property type="gene ID" value="AVESA.00010b.r2.7AG1190160"/>
</dbReference>
<evidence type="ECO:0000313" key="1">
    <source>
        <dbReference type="EnsemblPlants" id="AVESA.00010b.r2.7AG1190160.2.CDS"/>
    </source>
</evidence>
<dbReference type="Proteomes" id="UP001732700">
    <property type="component" value="Chromosome 7A"/>
</dbReference>
<reference evidence="1" key="1">
    <citation type="submission" date="2021-05" db="EMBL/GenBank/DDBJ databases">
        <authorList>
            <person name="Scholz U."/>
            <person name="Mascher M."/>
            <person name="Fiebig A."/>
        </authorList>
    </citation>
    <scope>NUCLEOTIDE SEQUENCE [LARGE SCALE GENOMIC DNA]</scope>
</reference>
<evidence type="ECO:0000313" key="2">
    <source>
        <dbReference type="Proteomes" id="UP001732700"/>
    </source>
</evidence>
<accession>A0ACD5ZNU5</accession>
<proteinExistence type="predicted"/>
<reference evidence="1" key="2">
    <citation type="submission" date="2025-09" db="UniProtKB">
        <authorList>
            <consortium name="EnsemblPlants"/>
        </authorList>
    </citation>
    <scope>IDENTIFICATION</scope>
</reference>
<keyword evidence="2" id="KW-1185">Reference proteome</keyword>
<organism evidence="1 2">
    <name type="scientific">Avena sativa</name>
    <name type="common">Oat</name>
    <dbReference type="NCBI Taxonomy" id="4498"/>
    <lineage>
        <taxon>Eukaryota</taxon>
        <taxon>Viridiplantae</taxon>
        <taxon>Streptophyta</taxon>
        <taxon>Embryophyta</taxon>
        <taxon>Tracheophyta</taxon>
        <taxon>Spermatophyta</taxon>
        <taxon>Magnoliopsida</taxon>
        <taxon>Liliopsida</taxon>
        <taxon>Poales</taxon>
        <taxon>Poaceae</taxon>
        <taxon>BOP clade</taxon>
        <taxon>Pooideae</taxon>
        <taxon>Poodae</taxon>
        <taxon>Poeae</taxon>
        <taxon>Poeae Chloroplast Group 1 (Aveneae type)</taxon>
        <taxon>Aveninae</taxon>
        <taxon>Avena</taxon>
    </lineage>
</organism>